<dbReference type="InterPro" id="IPR036280">
    <property type="entry name" value="Multihaem_cyt_sf"/>
</dbReference>
<dbReference type="KEGG" id="saes:HBH39_06185"/>
<proteinExistence type="predicted"/>
<evidence type="ECO:0000256" key="1">
    <source>
        <dbReference type="ARBA" id="ARBA00022729"/>
    </source>
</evidence>
<dbReference type="InterPro" id="IPR054337">
    <property type="entry name" value="Mtrc-MtrF-like_dom_II/IV"/>
</dbReference>
<dbReference type="Proteomes" id="UP000502608">
    <property type="component" value="Chromosome"/>
</dbReference>
<dbReference type="PROSITE" id="PS51257">
    <property type="entry name" value="PROKAR_LIPOPROTEIN"/>
    <property type="match status" value="1"/>
</dbReference>
<dbReference type="Gene3D" id="1.10.720.180">
    <property type="match status" value="1"/>
</dbReference>
<protein>
    <submittedName>
        <fullName evidence="5">OmcA/MtrC family decaheme c-type cytochrome</fullName>
    </submittedName>
</protein>
<gene>
    <name evidence="5" type="ORF">HBH39_06185</name>
</gene>
<feature type="domain" description="Decaheme cytochrome c component MtrC/MtrF" evidence="3">
    <location>
        <begin position="58"/>
        <end position="171"/>
    </location>
</feature>
<dbReference type="EMBL" id="CP050313">
    <property type="protein sequence ID" value="QIR14125.1"/>
    <property type="molecule type" value="Genomic_DNA"/>
</dbReference>
<feature type="signal peptide" evidence="2">
    <location>
        <begin position="1"/>
        <end position="22"/>
    </location>
</feature>
<dbReference type="Pfam" id="PF22111">
    <property type="entry name" value="MtrC-MtrF_N"/>
    <property type="match status" value="1"/>
</dbReference>
<dbReference type="Gene3D" id="3.90.10.10">
    <property type="entry name" value="Cytochrome C3"/>
    <property type="match status" value="1"/>
</dbReference>
<keyword evidence="6" id="KW-1185">Reference proteome</keyword>
<sequence length="664" mass="71231">MMNTKYSKIALLLATATSLTLAGCGGDDGKDGKPGNPGTEPADAIQVLNLDVTNVTYDNGTPTVTVFATNQDDLPVIGLQDLGIVAAQLTPMGATGAGNSAQWTRTARASGTSSYTDNKNGQYTFTLELSEYNPELTQRLNVYAGGVGSTLMDGVTTVPRREIVKDYSGDGYEAIYTKNIVSHQTCTSCHAEDKPLTSRHSNYFTQETCATCHSSSMSMEKQWNHLIHNIHNTSKTFVDRYGKEYTGVAAEALIQNNCQTCHVESEELSEWNNWSRIPTMETCTSCHTNIDFKAGQGHSQQLDNSNCIACHNASWTEELHTGDFVQKKAFIDMYGMSATLVANKADDADLSATLTVSILNANGQALDANTLITKIQRLETITNVGPNFPIMGYNPNPESGLAKIVKDLVSKGALVDGVTVNGDGQLQFVFPSLPFGAGDTDTAFTFIGLEMCNDGVAAIDCAEGVATTSMKAELTHGTYSGDAPSYRHVDSVNFSTCQNCHGETFELHKGHHAGFVMTEQLSHTNNADGQPIIGVDACVACHTPDGTYASGGNKGAFETKLHVVHGEQDIIKDCTQCHNDFNLDAFKVKGALATDNPNYSGSLYTTPITATCASCHGFDEIKNHAQSQGAVVNGSYQEANDAAQLETCFFCHAPSIENHGQIKM</sequence>
<dbReference type="InterPro" id="IPR054334">
    <property type="entry name" value="MtrC-MtrF_dom_I"/>
</dbReference>
<feature type="domain" description="Outer membrane cytochrome MtrC/MtrF-like" evidence="4">
    <location>
        <begin position="178"/>
        <end position="321"/>
    </location>
</feature>
<dbReference type="AlphaFoldDB" id="A0A6G9QJ82"/>
<reference evidence="5 6" key="1">
    <citation type="submission" date="2020-03" db="EMBL/GenBank/DDBJ databases">
        <title>Complete genome sequence of Shewanella sp.</title>
        <authorList>
            <person name="Kim Y.-S."/>
            <person name="Kim S.-J."/>
            <person name="Jung H.-K."/>
            <person name="Kim K.-H."/>
        </authorList>
    </citation>
    <scope>NUCLEOTIDE SEQUENCE [LARGE SCALE GENOMIC DNA]</scope>
    <source>
        <strain evidence="5 6">PN3F2</strain>
    </source>
</reference>
<dbReference type="GO" id="GO:0016491">
    <property type="term" value="F:oxidoreductase activity"/>
    <property type="evidence" value="ECO:0007669"/>
    <property type="project" value="TreeGrafter"/>
</dbReference>
<dbReference type="RefSeq" id="WP_167676571.1">
    <property type="nucleotide sequence ID" value="NZ_CP050313.1"/>
</dbReference>
<name>A0A6G9QJ82_9GAMM</name>
<evidence type="ECO:0000313" key="6">
    <source>
        <dbReference type="Proteomes" id="UP000502608"/>
    </source>
</evidence>
<keyword evidence="1 2" id="KW-0732">Signal</keyword>
<evidence type="ECO:0000259" key="3">
    <source>
        <dbReference type="Pfam" id="PF22111"/>
    </source>
</evidence>
<dbReference type="InterPro" id="IPR051829">
    <property type="entry name" value="Multiheme_Cytochr_ET"/>
</dbReference>
<dbReference type="PANTHER" id="PTHR35038">
    <property type="entry name" value="DISSIMILATORY SULFITE REDUCTASE SIRA"/>
    <property type="match status" value="1"/>
</dbReference>
<dbReference type="NCBIfam" id="TIGR03507">
    <property type="entry name" value="decahem_SO1788"/>
    <property type="match status" value="1"/>
</dbReference>
<feature type="domain" description="Outer membrane cytochrome MtrC/MtrF-like" evidence="4">
    <location>
        <begin position="492"/>
        <end position="655"/>
    </location>
</feature>
<organism evidence="5 6">
    <name type="scientific">Shewanella aestuarii</name>
    <dbReference type="NCBI Taxonomy" id="1028752"/>
    <lineage>
        <taxon>Bacteria</taxon>
        <taxon>Pseudomonadati</taxon>
        <taxon>Pseudomonadota</taxon>
        <taxon>Gammaproteobacteria</taxon>
        <taxon>Alteromonadales</taxon>
        <taxon>Shewanellaceae</taxon>
        <taxon>Shewanella</taxon>
    </lineage>
</organism>
<evidence type="ECO:0000313" key="5">
    <source>
        <dbReference type="EMBL" id="QIR14125.1"/>
    </source>
</evidence>
<dbReference type="CDD" id="cd08168">
    <property type="entry name" value="Cytochrom_C3"/>
    <property type="match status" value="1"/>
</dbReference>
<dbReference type="PANTHER" id="PTHR35038:SF6">
    <property type="entry name" value="SURFACE LOCALIZED DECAHEME CYTOCHROME C LIPOPROTEIN"/>
    <property type="match status" value="1"/>
</dbReference>
<dbReference type="Pfam" id="PF22113">
    <property type="entry name" value="Mtrc-MtrF_II-IV_dom"/>
    <property type="match status" value="2"/>
</dbReference>
<feature type="chain" id="PRO_5026017272" evidence="2">
    <location>
        <begin position="23"/>
        <end position="664"/>
    </location>
</feature>
<dbReference type="InterPro" id="IPR020014">
    <property type="entry name" value="Decahaem_cyt-c_OmcA/MtrC"/>
</dbReference>
<dbReference type="SUPFAM" id="SSF48695">
    <property type="entry name" value="Multiheme cytochromes"/>
    <property type="match status" value="1"/>
</dbReference>
<evidence type="ECO:0000256" key="2">
    <source>
        <dbReference type="SAM" id="SignalP"/>
    </source>
</evidence>
<accession>A0A6G9QJ82</accession>
<evidence type="ECO:0000259" key="4">
    <source>
        <dbReference type="Pfam" id="PF22113"/>
    </source>
</evidence>